<dbReference type="AlphaFoldDB" id="K5WDJ5"/>
<gene>
    <name evidence="2" type="ORF">PHACADRAFT_70898</name>
</gene>
<dbReference type="GO" id="GO:0046983">
    <property type="term" value="F:protein dimerization activity"/>
    <property type="evidence" value="ECO:0007669"/>
    <property type="project" value="InterPro"/>
</dbReference>
<feature type="domain" description="HAT C-terminal dimerisation" evidence="1">
    <location>
        <begin position="1"/>
        <end position="51"/>
    </location>
</feature>
<dbReference type="InterPro" id="IPR008906">
    <property type="entry name" value="HATC_C_dom"/>
</dbReference>
<organism evidence="2 3">
    <name type="scientific">Phanerochaete carnosa (strain HHB-10118-sp)</name>
    <name type="common">White-rot fungus</name>
    <name type="synonym">Peniophora carnosa</name>
    <dbReference type="NCBI Taxonomy" id="650164"/>
    <lineage>
        <taxon>Eukaryota</taxon>
        <taxon>Fungi</taxon>
        <taxon>Dikarya</taxon>
        <taxon>Basidiomycota</taxon>
        <taxon>Agaricomycotina</taxon>
        <taxon>Agaricomycetes</taxon>
        <taxon>Polyporales</taxon>
        <taxon>Phanerochaetaceae</taxon>
        <taxon>Phanerochaete</taxon>
    </lineage>
</organism>
<feature type="non-terminal residue" evidence="2">
    <location>
        <position position="1"/>
    </location>
</feature>
<dbReference type="PANTHER" id="PTHR47611">
    <property type="entry name" value="HAT DIMERISATION DOMAIN, C-TERMINAL"/>
    <property type="match status" value="1"/>
</dbReference>
<evidence type="ECO:0000313" key="2">
    <source>
        <dbReference type="EMBL" id="EKM48247.1"/>
    </source>
</evidence>
<dbReference type="PANTHER" id="PTHR47611:SF1">
    <property type="entry name" value="CCHC-TYPE DOMAIN-CONTAINING PROTEIN"/>
    <property type="match status" value="1"/>
</dbReference>
<evidence type="ECO:0000259" key="1">
    <source>
        <dbReference type="Pfam" id="PF05699"/>
    </source>
</evidence>
<protein>
    <recommendedName>
        <fullName evidence="1">HAT C-terminal dimerisation domain-containing protein</fullName>
    </recommendedName>
</protein>
<accession>K5WDJ5</accession>
<dbReference type="InterPro" id="IPR012337">
    <property type="entry name" value="RNaseH-like_sf"/>
</dbReference>
<dbReference type="Pfam" id="PF05699">
    <property type="entry name" value="Dimer_Tnp_hAT"/>
    <property type="match status" value="1"/>
</dbReference>
<dbReference type="SUPFAM" id="SSF53098">
    <property type="entry name" value="Ribonuclease H-like"/>
    <property type="match status" value="1"/>
</dbReference>
<dbReference type="KEGG" id="pco:PHACADRAFT_70898"/>
<dbReference type="HOGENOM" id="CLU_009123_15_4_1"/>
<dbReference type="Proteomes" id="UP000008370">
    <property type="component" value="Unassembled WGS sequence"/>
</dbReference>
<dbReference type="RefSeq" id="XP_007403201.1">
    <property type="nucleotide sequence ID" value="XM_007403139.1"/>
</dbReference>
<sequence>YPTLARMALDILGIPASSVSCERLFSRAKLVNTDRRSSLGSDIFEALEALNFH</sequence>
<evidence type="ECO:0000313" key="3">
    <source>
        <dbReference type="Proteomes" id="UP000008370"/>
    </source>
</evidence>
<dbReference type="EMBL" id="JH931258">
    <property type="protein sequence ID" value="EKM48247.1"/>
    <property type="molecule type" value="Genomic_DNA"/>
</dbReference>
<dbReference type="InParanoid" id="K5WDJ5"/>
<keyword evidence="3" id="KW-1185">Reference proteome</keyword>
<name>K5WDJ5_PHACS</name>
<feature type="non-terminal residue" evidence="2">
    <location>
        <position position="53"/>
    </location>
</feature>
<reference evidence="2 3" key="1">
    <citation type="journal article" date="2012" name="BMC Genomics">
        <title>Comparative genomics of the white-rot fungi, Phanerochaete carnosa and P. chrysosporium, to elucidate the genetic basis of the distinct wood types they colonize.</title>
        <authorList>
            <person name="Suzuki H."/>
            <person name="MacDonald J."/>
            <person name="Syed K."/>
            <person name="Salamov A."/>
            <person name="Hori C."/>
            <person name="Aerts A."/>
            <person name="Henrissat B."/>
            <person name="Wiebenga A."/>
            <person name="vanKuyk P.A."/>
            <person name="Barry K."/>
            <person name="Lindquist E."/>
            <person name="LaButti K."/>
            <person name="Lapidus A."/>
            <person name="Lucas S."/>
            <person name="Coutinho P."/>
            <person name="Gong Y."/>
            <person name="Samejima M."/>
            <person name="Mahadevan R."/>
            <person name="Abou-Zaid M."/>
            <person name="de Vries R.P."/>
            <person name="Igarashi K."/>
            <person name="Yadav J.S."/>
            <person name="Grigoriev I.V."/>
            <person name="Master E.R."/>
        </authorList>
    </citation>
    <scope>NUCLEOTIDE SEQUENCE [LARGE SCALE GENOMIC DNA]</scope>
    <source>
        <strain evidence="2 3">HHB-10118-sp</strain>
    </source>
</reference>
<dbReference type="GeneID" id="18920263"/>
<dbReference type="OrthoDB" id="3268424at2759"/>
<proteinExistence type="predicted"/>